<proteinExistence type="predicted"/>
<dbReference type="AlphaFoldDB" id="A0A4C2AAX0"/>
<comment type="caution">
    <text evidence="1">The sequence shown here is derived from an EMBL/GenBank/DDBJ whole genome shotgun (WGS) entry which is preliminary data.</text>
</comment>
<evidence type="ECO:0000313" key="2">
    <source>
        <dbReference type="Proteomes" id="UP000299102"/>
    </source>
</evidence>
<organism evidence="1 2">
    <name type="scientific">Eumeta variegata</name>
    <name type="common">Bagworm moth</name>
    <name type="synonym">Eumeta japonica</name>
    <dbReference type="NCBI Taxonomy" id="151549"/>
    <lineage>
        <taxon>Eukaryota</taxon>
        <taxon>Metazoa</taxon>
        <taxon>Ecdysozoa</taxon>
        <taxon>Arthropoda</taxon>
        <taxon>Hexapoda</taxon>
        <taxon>Insecta</taxon>
        <taxon>Pterygota</taxon>
        <taxon>Neoptera</taxon>
        <taxon>Endopterygota</taxon>
        <taxon>Lepidoptera</taxon>
        <taxon>Glossata</taxon>
        <taxon>Ditrysia</taxon>
        <taxon>Tineoidea</taxon>
        <taxon>Psychidae</taxon>
        <taxon>Oiketicinae</taxon>
        <taxon>Eumeta</taxon>
    </lineage>
</organism>
<dbReference type="EMBL" id="BGZK01002767">
    <property type="protein sequence ID" value="GBP96309.1"/>
    <property type="molecule type" value="Genomic_DNA"/>
</dbReference>
<accession>A0A4C2AAX0</accession>
<gene>
    <name evidence="1" type="ORF">EVAR_103775_1</name>
</gene>
<reference evidence="1 2" key="1">
    <citation type="journal article" date="2019" name="Commun. Biol.">
        <title>The bagworm genome reveals a unique fibroin gene that provides high tensile strength.</title>
        <authorList>
            <person name="Kono N."/>
            <person name="Nakamura H."/>
            <person name="Ohtoshi R."/>
            <person name="Tomita M."/>
            <person name="Numata K."/>
            <person name="Arakawa K."/>
        </authorList>
    </citation>
    <scope>NUCLEOTIDE SEQUENCE [LARGE SCALE GENOMIC DNA]</scope>
</reference>
<keyword evidence="2" id="KW-1185">Reference proteome</keyword>
<protein>
    <submittedName>
        <fullName evidence="1">Uncharacterized protein</fullName>
    </submittedName>
</protein>
<evidence type="ECO:0000313" key="1">
    <source>
        <dbReference type="EMBL" id="GBP96309.1"/>
    </source>
</evidence>
<dbReference type="Proteomes" id="UP000299102">
    <property type="component" value="Unassembled WGS sequence"/>
</dbReference>
<name>A0A4C2AAX0_EUMVA</name>
<sequence>MEKLVGEILARQQVSMARQIMYACQYRQAKHKRLSKSTPVSNTSTAPEALMDIISKNILEFKRCMEKFKRLGWDSDTYDFDEKDDMEISMRVATGNMNSMFAATVQKMEQTSSAPKNGRKL</sequence>